<keyword evidence="1" id="KW-0472">Membrane</keyword>
<reference evidence="3 4" key="1">
    <citation type="journal article" date="2010" name="Stand. Genomic Sci.">
        <title>Complete genome sequence of Methanoplanus petrolearius type strain (SEBR 4847).</title>
        <authorList>
            <person name="Brambilla E."/>
            <person name="Djao O.D."/>
            <person name="Daligault H."/>
            <person name="Lapidus A."/>
            <person name="Lucas S."/>
            <person name="Hammon N."/>
            <person name="Nolan M."/>
            <person name="Tice H."/>
            <person name="Cheng J.F."/>
            <person name="Han C."/>
            <person name="Tapia R."/>
            <person name="Goodwin L."/>
            <person name="Pitluck S."/>
            <person name="Liolios K."/>
            <person name="Ivanova N."/>
            <person name="Mavromatis K."/>
            <person name="Mikhailova N."/>
            <person name="Pati A."/>
            <person name="Chen A."/>
            <person name="Palaniappan K."/>
            <person name="Land M."/>
            <person name="Hauser L."/>
            <person name="Chang Y.J."/>
            <person name="Jeffries C.D."/>
            <person name="Rohde M."/>
            <person name="Spring S."/>
            <person name="Sikorski J."/>
            <person name="Goker M."/>
            <person name="Woyke T."/>
            <person name="Bristow J."/>
            <person name="Eisen J.A."/>
            <person name="Markowitz V."/>
            <person name="Hugenholtz P."/>
            <person name="Kyrpides N.C."/>
            <person name="Klenk H.P."/>
        </authorList>
    </citation>
    <scope>NUCLEOTIDE SEQUENCE [LARGE SCALE GENOMIC DNA]</scope>
    <source>
        <strain evidence="4">DSM 11571 / OCM 486 / SEBR 4847</strain>
    </source>
</reference>
<evidence type="ECO:0000313" key="3">
    <source>
        <dbReference type="EMBL" id="ADN35273.1"/>
    </source>
</evidence>
<evidence type="ECO:0000259" key="2">
    <source>
        <dbReference type="Pfam" id="PF10633"/>
    </source>
</evidence>
<gene>
    <name evidence="3" type="ordered locus">Mpet_0499</name>
</gene>
<dbReference type="PANTHER" id="PTHR39198:SF1">
    <property type="entry name" value="ALPHA-GALACTOSIDASE NEW3 DOMAIN-CONTAINING PROTEIN"/>
    <property type="match status" value="1"/>
</dbReference>
<organism evidence="3 4">
    <name type="scientific">Methanolacinia petrolearia (strain DSM 11571 / OCM 486 / SEBR 4847)</name>
    <name type="common">Methanoplanus petrolearius</name>
    <dbReference type="NCBI Taxonomy" id="679926"/>
    <lineage>
        <taxon>Archaea</taxon>
        <taxon>Methanobacteriati</taxon>
        <taxon>Methanobacteriota</taxon>
        <taxon>Stenosarchaea group</taxon>
        <taxon>Methanomicrobia</taxon>
        <taxon>Methanomicrobiales</taxon>
        <taxon>Methanomicrobiaceae</taxon>
        <taxon>Methanolacinia</taxon>
    </lineage>
</organism>
<dbReference type="Pfam" id="PF10633">
    <property type="entry name" value="NPCBM_assoc"/>
    <property type="match status" value="1"/>
</dbReference>
<dbReference type="HOGENOM" id="CLU_024113_0_0_2"/>
<proteinExistence type="predicted"/>
<sequence precursor="true">MGGEYGLGPAFLLITACLLMFFIPQAVSAGTDSTANTEISCTFPGRIVEAGETVTFDLKVKCNLGTNPRMLEFDTFKGEDDWKYHFYSGEKEIDRILMTEGEVIPITFEIDTAGDTAVGIYPVRVRIDDARLWIYITIDKSHAGESGVLKLAVVDEQGENIDGALVKIVDERRHTVIKEVLTSRDGLRTEVDQGDYILYVGSEGYNDAHKDDVSIKCGYTTDAGTIMLEKENYGLTIDVKSPLVTASIGNKPVYEAALTNVGKSDDVFGLDVNGLPGGWYGRYKLTADSTESISKLYIDSGSEKTVFLEIIPPYSVEKGDYFFNMSVESSEKDYSEPLEARITGSSNMVIFSEKYRYDMTKGDSVEIPVTISNKGKGDALTNVRTEVSAPEGWNVRVTPSSVPSIQPGEKATVILTVSPPANIAASDYKISVKVVSDQQEETDEIRIVINESSLVGILGLLLLLGACGGVYYFFRKHERR</sequence>
<protein>
    <recommendedName>
        <fullName evidence="2">Alpha-galactosidase NEW3 domain-containing protein</fullName>
    </recommendedName>
</protein>
<evidence type="ECO:0000313" key="4">
    <source>
        <dbReference type="Proteomes" id="UP000006565"/>
    </source>
</evidence>
<name>E1RH49_METP4</name>
<keyword evidence="1" id="KW-0812">Transmembrane</keyword>
<accession>E1RH49</accession>
<dbReference type="InterPro" id="IPR018905">
    <property type="entry name" value="A-galactase_NEW3"/>
</dbReference>
<keyword evidence="1" id="KW-1133">Transmembrane helix</keyword>
<dbReference type="InterPro" id="IPR013783">
    <property type="entry name" value="Ig-like_fold"/>
</dbReference>
<dbReference type="AlphaFoldDB" id="E1RH49"/>
<dbReference type="EMBL" id="CP002117">
    <property type="protein sequence ID" value="ADN35273.1"/>
    <property type="molecule type" value="Genomic_DNA"/>
</dbReference>
<dbReference type="Gene3D" id="2.60.40.10">
    <property type="entry name" value="Immunoglobulins"/>
    <property type="match status" value="1"/>
</dbReference>
<keyword evidence="4" id="KW-1185">Reference proteome</keyword>
<dbReference type="KEGG" id="mpi:Mpet_0499"/>
<dbReference type="eggNOG" id="arCOG02087">
    <property type="taxonomic scope" value="Archaea"/>
</dbReference>
<feature type="domain" description="Alpha-galactosidase NEW3" evidence="2">
    <location>
        <begin position="359"/>
        <end position="434"/>
    </location>
</feature>
<dbReference type="OrthoDB" id="110363at2157"/>
<dbReference type="PANTHER" id="PTHR39198">
    <property type="entry name" value="HYPOTHETICAL MEMBRANE PROTEIN, CONSERVED"/>
    <property type="match status" value="1"/>
</dbReference>
<dbReference type="GeneID" id="9742947"/>
<dbReference type="Proteomes" id="UP000006565">
    <property type="component" value="Chromosome"/>
</dbReference>
<dbReference type="STRING" id="679926.Mpet_0499"/>
<evidence type="ECO:0000256" key="1">
    <source>
        <dbReference type="SAM" id="Phobius"/>
    </source>
</evidence>
<dbReference type="RefSeq" id="WP_013328451.1">
    <property type="nucleotide sequence ID" value="NC_014507.1"/>
</dbReference>
<feature type="transmembrane region" description="Helical" evidence="1">
    <location>
        <begin position="454"/>
        <end position="474"/>
    </location>
</feature>